<evidence type="ECO:0000313" key="2">
    <source>
        <dbReference type="EMBL" id="QTZ95432.1"/>
    </source>
</evidence>
<dbReference type="AlphaFoldDB" id="A0A8B1PFI8"/>
<reference evidence="2" key="1">
    <citation type="journal article" date="2012" name="J. Bacteriol.">
        <title>Genome Sequence of Streptomyces auratus Strain AGR0001, a Phoslactomycin-Producing Actinomycete.</title>
        <authorList>
            <person name="Han X."/>
            <person name="Li M."/>
            <person name="Ding Z."/>
            <person name="Zhao J."/>
            <person name="Ji K."/>
            <person name="Wen M."/>
            <person name="Lu T."/>
        </authorList>
    </citation>
    <scope>NUCLEOTIDE SEQUENCE</scope>
    <source>
        <strain evidence="2">AGR0001</strain>
    </source>
</reference>
<sequence length="111" mass="11537">MRVRRFKRRAAVALAAVAIAGGVGLAGAGTASASTGGGCGGPDSRQSCISARSDGVNSDAYTNFASNACTVDVMLWDYTTHTSWHNWRPCGSADRRGLSAVKIVCQRATWG</sequence>
<organism evidence="2 3">
    <name type="scientific">Streptomyces auratus AGR0001</name>
    <dbReference type="NCBI Taxonomy" id="1160718"/>
    <lineage>
        <taxon>Bacteria</taxon>
        <taxon>Bacillati</taxon>
        <taxon>Actinomycetota</taxon>
        <taxon>Actinomycetes</taxon>
        <taxon>Kitasatosporales</taxon>
        <taxon>Streptomycetaceae</taxon>
        <taxon>Streptomyces</taxon>
    </lineage>
</organism>
<name>A0A8B1PFI8_9ACTN</name>
<feature type="chain" id="PRO_5038414315" description="Secreted protein" evidence="1">
    <location>
        <begin position="29"/>
        <end position="111"/>
    </location>
</feature>
<keyword evidence="3" id="KW-1185">Reference proteome</keyword>
<evidence type="ECO:0008006" key="4">
    <source>
        <dbReference type="Google" id="ProtNLM"/>
    </source>
</evidence>
<proteinExistence type="predicted"/>
<dbReference type="Proteomes" id="UP000009036">
    <property type="component" value="Chromosome"/>
</dbReference>
<dbReference type="KEGG" id="sauh:SU9_031520"/>
<keyword evidence="1" id="KW-0732">Signal</keyword>
<evidence type="ECO:0000313" key="3">
    <source>
        <dbReference type="Proteomes" id="UP000009036"/>
    </source>
</evidence>
<gene>
    <name evidence="2" type="ORF">SU9_031520</name>
</gene>
<reference evidence="2" key="2">
    <citation type="submission" date="2021-04" db="EMBL/GenBank/DDBJ databases">
        <authorList>
            <person name="Wen M.-L."/>
            <person name="Han X.-L."/>
            <person name="Xiong J."/>
        </authorList>
    </citation>
    <scope>NUCLEOTIDE SEQUENCE</scope>
    <source>
        <strain evidence="2">AGR0001</strain>
    </source>
</reference>
<accession>A0A8B1PFI8</accession>
<dbReference type="EMBL" id="CP072931">
    <property type="protein sequence ID" value="QTZ95432.1"/>
    <property type="molecule type" value="Genomic_DNA"/>
</dbReference>
<dbReference type="RefSeq" id="WP_144044161.1">
    <property type="nucleotide sequence ID" value="NZ_CP072931.1"/>
</dbReference>
<protein>
    <recommendedName>
        <fullName evidence="4">Secreted protein</fullName>
    </recommendedName>
</protein>
<evidence type="ECO:0000256" key="1">
    <source>
        <dbReference type="SAM" id="SignalP"/>
    </source>
</evidence>
<feature type="signal peptide" evidence="1">
    <location>
        <begin position="1"/>
        <end position="28"/>
    </location>
</feature>